<keyword evidence="3" id="KW-1185">Reference proteome</keyword>
<proteinExistence type="predicted"/>
<protein>
    <submittedName>
        <fullName evidence="2">Uncharacterized protein</fullName>
    </submittedName>
</protein>
<sequence>MLSHEEVLGGPSLHPTATTEHGHPITHGQLPPLRQTGYGRASTAQEQTSKSDRTSPPPFLTPQGPLTSTVCWRTEPAASSSCTRLGDHR</sequence>
<dbReference type="OrthoDB" id="6344011at2759"/>
<comment type="caution">
    <text evidence="2">The sequence shown here is derived from an EMBL/GenBank/DDBJ whole genome shotgun (WGS) entry which is preliminary data.</text>
</comment>
<feature type="compositionally biased region" description="Polar residues" evidence="1">
    <location>
        <begin position="64"/>
        <end position="83"/>
    </location>
</feature>
<evidence type="ECO:0000313" key="2">
    <source>
        <dbReference type="EMBL" id="POI27550.1"/>
    </source>
</evidence>
<dbReference type="EMBL" id="PPHD01023280">
    <property type="protein sequence ID" value="POI27550.1"/>
    <property type="molecule type" value="Genomic_DNA"/>
</dbReference>
<evidence type="ECO:0000313" key="3">
    <source>
        <dbReference type="Proteomes" id="UP000237246"/>
    </source>
</evidence>
<gene>
    <name evidence="2" type="ORF">CIB84_008700</name>
</gene>
<evidence type="ECO:0000256" key="1">
    <source>
        <dbReference type="SAM" id="MobiDB-lite"/>
    </source>
</evidence>
<dbReference type="AlphaFoldDB" id="A0A2P4STY3"/>
<accession>A0A2P4STY3</accession>
<dbReference type="Proteomes" id="UP000237246">
    <property type="component" value="Unassembled WGS sequence"/>
</dbReference>
<name>A0A2P4STY3_BAMTH</name>
<feature type="region of interest" description="Disordered" evidence="1">
    <location>
        <begin position="1"/>
        <end position="89"/>
    </location>
</feature>
<organism evidence="2 3">
    <name type="scientific">Bambusicola thoracicus</name>
    <name type="common">Chinese bamboo-partridge</name>
    <name type="synonym">Perdix thoracica</name>
    <dbReference type="NCBI Taxonomy" id="9083"/>
    <lineage>
        <taxon>Eukaryota</taxon>
        <taxon>Metazoa</taxon>
        <taxon>Chordata</taxon>
        <taxon>Craniata</taxon>
        <taxon>Vertebrata</taxon>
        <taxon>Euteleostomi</taxon>
        <taxon>Archelosauria</taxon>
        <taxon>Archosauria</taxon>
        <taxon>Dinosauria</taxon>
        <taxon>Saurischia</taxon>
        <taxon>Theropoda</taxon>
        <taxon>Coelurosauria</taxon>
        <taxon>Aves</taxon>
        <taxon>Neognathae</taxon>
        <taxon>Galloanserae</taxon>
        <taxon>Galliformes</taxon>
        <taxon>Phasianidae</taxon>
        <taxon>Perdicinae</taxon>
        <taxon>Bambusicola</taxon>
    </lineage>
</organism>
<reference evidence="2 3" key="1">
    <citation type="submission" date="2018-01" db="EMBL/GenBank/DDBJ databases">
        <title>Comparison of the Chinese Bamboo Partridge and Red Junglefowl genome sequences highlights the importance of demography in genome evolution.</title>
        <authorList>
            <person name="Tiley G.P."/>
            <person name="Kimball R.T."/>
            <person name="Braun E.L."/>
            <person name="Burleigh J.G."/>
        </authorList>
    </citation>
    <scope>NUCLEOTIDE SEQUENCE [LARGE SCALE GENOMIC DNA]</scope>
    <source>
        <strain evidence="2">RTK389</strain>
        <tissue evidence="2">Blood</tissue>
    </source>
</reference>